<keyword evidence="1" id="KW-0812">Transmembrane</keyword>
<dbReference type="EMBL" id="VDUZ01000003">
    <property type="protein sequence ID" value="TXL81665.1"/>
    <property type="molecule type" value="Genomic_DNA"/>
</dbReference>
<sequence>MPTFTGKERRPSAWWLLLLLVPFGVVLSGPVSNPADPAMWGIPVAVWLQALWVLATTLMAGLLYAGLSPRPVPIRGRKRAR</sequence>
<evidence type="ECO:0000256" key="1">
    <source>
        <dbReference type="SAM" id="Phobius"/>
    </source>
</evidence>
<reference evidence="2 3" key="1">
    <citation type="submission" date="2019-06" db="EMBL/GenBank/DDBJ databases">
        <title>New taxonomy in bacterial strain CC-CFT640, isolated from vineyard.</title>
        <authorList>
            <person name="Lin S.-Y."/>
            <person name="Tsai C.-F."/>
            <person name="Young C.-C."/>
        </authorList>
    </citation>
    <scope>NUCLEOTIDE SEQUENCE [LARGE SCALE GENOMIC DNA]</scope>
    <source>
        <strain evidence="2 3">CC-CFT640</strain>
    </source>
</reference>
<accession>A0A5C8PUH5</accession>
<keyword evidence="1" id="KW-0472">Membrane</keyword>
<comment type="caution">
    <text evidence="2">The sequence shown here is derived from an EMBL/GenBank/DDBJ whole genome shotgun (WGS) entry which is preliminary data.</text>
</comment>
<gene>
    <name evidence="2" type="ORF">FHP25_03810</name>
</gene>
<protein>
    <submittedName>
        <fullName evidence="2">DUF3311 domain-containing protein</fullName>
    </submittedName>
</protein>
<feature type="transmembrane region" description="Helical" evidence="1">
    <location>
        <begin position="44"/>
        <end position="67"/>
    </location>
</feature>
<keyword evidence="1" id="KW-1133">Transmembrane helix</keyword>
<name>A0A5C8PUH5_9HYPH</name>
<evidence type="ECO:0000313" key="3">
    <source>
        <dbReference type="Proteomes" id="UP000321638"/>
    </source>
</evidence>
<dbReference type="RefSeq" id="WP_147845573.1">
    <property type="nucleotide sequence ID" value="NZ_VDUZ01000003.1"/>
</dbReference>
<organism evidence="2 3">
    <name type="scientific">Vineibacter terrae</name>
    <dbReference type="NCBI Taxonomy" id="2586908"/>
    <lineage>
        <taxon>Bacteria</taxon>
        <taxon>Pseudomonadati</taxon>
        <taxon>Pseudomonadota</taxon>
        <taxon>Alphaproteobacteria</taxon>
        <taxon>Hyphomicrobiales</taxon>
        <taxon>Vineibacter</taxon>
    </lineage>
</organism>
<keyword evidence="3" id="KW-1185">Reference proteome</keyword>
<evidence type="ECO:0000313" key="2">
    <source>
        <dbReference type="EMBL" id="TXL81665.1"/>
    </source>
</evidence>
<dbReference type="Proteomes" id="UP000321638">
    <property type="component" value="Unassembled WGS sequence"/>
</dbReference>
<proteinExistence type="predicted"/>
<dbReference type="AlphaFoldDB" id="A0A5C8PUH5"/>